<organism evidence="4 5">
    <name type="scientific">Sphaerisporangium album</name>
    <dbReference type="NCBI Taxonomy" id="509200"/>
    <lineage>
        <taxon>Bacteria</taxon>
        <taxon>Bacillati</taxon>
        <taxon>Actinomycetota</taxon>
        <taxon>Actinomycetes</taxon>
        <taxon>Streptosporangiales</taxon>
        <taxon>Streptosporangiaceae</taxon>
        <taxon>Sphaerisporangium</taxon>
    </lineage>
</organism>
<dbReference type="Pfam" id="PF13768">
    <property type="entry name" value="VWA_3"/>
    <property type="match status" value="1"/>
</dbReference>
<protein>
    <submittedName>
        <fullName evidence="4">VWA domain-containing protein</fullName>
    </submittedName>
</protein>
<dbReference type="PANTHER" id="PTHR45737:SF6">
    <property type="entry name" value="VON WILLEBRAND FACTOR A DOMAIN-CONTAINING PROTEIN 5A"/>
    <property type="match status" value="1"/>
</dbReference>
<feature type="region of interest" description="Disordered" evidence="1">
    <location>
        <begin position="268"/>
        <end position="301"/>
    </location>
</feature>
<comment type="caution">
    <text evidence="4">The sequence shown here is derived from an EMBL/GenBank/DDBJ whole genome shotgun (WGS) entry which is preliminary data.</text>
</comment>
<dbReference type="OrthoDB" id="186919at2"/>
<proteinExistence type="predicted"/>
<dbReference type="RefSeq" id="WP_114031229.1">
    <property type="nucleotide sequence ID" value="NZ_QOIL01000014.1"/>
</dbReference>
<name>A0A367FF56_9ACTN</name>
<dbReference type="PROSITE" id="PS51468">
    <property type="entry name" value="VIT"/>
    <property type="match status" value="1"/>
</dbReference>
<reference evidence="4 5" key="1">
    <citation type="submission" date="2018-06" db="EMBL/GenBank/DDBJ databases">
        <title>Sphaerisporangium craniellae sp. nov., isolated from a marine sponge in the South China Sea.</title>
        <authorList>
            <person name="Li L."/>
        </authorList>
    </citation>
    <scope>NUCLEOTIDE SEQUENCE [LARGE SCALE GENOMIC DNA]</scope>
    <source>
        <strain evidence="4 5">CCTCC AA 208026</strain>
    </source>
</reference>
<dbReference type="SUPFAM" id="SSF53300">
    <property type="entry name" value="vWA-like"/>
    <property type="match status" value="1"/>
</dbReference>
<gene>
    <name evidence="4" type="ORF">DQ384_24680</name>
</gene>
<dbReference type="SMART" id="SM00327">
    <property type="entry name" value="VWA"/>
    <property type="match status" value="1"/>
</dbReference>
<dbReference type="InterPro" id="IPR036465">
    <property type="entry name" value="vWFA_dom_sf"/>
</dbReference>
<dbReference type="InterPro" id="IPR002035">
    <property type="entry name" value="VWF_A"/>
</dbReference>
<dbReference type="Pfam" id="PF08487">
    <property type="entry name" value="VIT"/>
    <property type="match status" value="1"/>
</dbReference>
<dbReference type="SMART" id="SM00609">
    <property type="entry name" value="VIT"/>
    <property type="match status" value="1"/>
</dbReference>
<dbReference type="EMBL" id="QOIL01000014">
    <property type="protein sequence ID" value="RCG28317.1"/>
    <property type="molecule type" value="Genomic_DNA"/>
</dbReference>
<dbReference type="PROSITE" id="PS50234">
    <property type="entry name" value="VWFA"/>
    <property type="match status" value="1"/>
</dbReference>
<dbReference type="InterPro" id="IPR013694">
    <property type="entry name" value="VIT"/>
</dbReference>
<evidence type="ECO:0000259" key="3">
    <source>
        <dbReference type="PROSITE" id="PS51468"/>
    </source>
</evidence>
<feature type="domain" description="VWFA" evidence="2">
    <location>
        <begin position="304"/>
        <end position="477"/>
    </location>
</feature>
<dbReference type="AlphaFoldDB" id="A0A367FF56"/>
<sequence length="813" mass="86796">MTVQITSLKPGEYAPTPDAGLGALRTARGNLPLESVEVEALITGLTSGVGVAQGFRNPFDVPLEATYVFPLPDRAAVTSFRMEADGRVVEGVLKERGEARQDYDRALAEGRRAAIAEEERPDVFTIRVGNILPGERVTVRLALSQPLPYEDGAATFRFPLVVAPRYIPGTPLDERSAGDGVAPDTDAVPDASRISPPVLLPGFPNPVRLSLTARVDPAGLDLREMRSSLHVVTREDDTVSLRPGERLDRDFVLRLEFAASSALALVPDRAKDDDEPDTTDGDGTFTLTVLPPSGDGQGERRPRDVVLLLDRSGSMAGWKMVAARRAAARIVDTLTSADRFAVLSFDSVVERPDRLDAGLVPASDRNRYRAVEHLARLEARGGTEILQPMEQGLGLLDDSSRERVLVLVTDGQVGNEDQILERLGARLAAVRVHTVGVDRAVNAGFLGRLAGLGAGRCELVESEDRLDEAMEHIHRRIGSPLVTGLSLKPEGLDVLPGTVTHLGSLYSGVPLTVSGRFRGPASGAITVHGTATGGTPWERRLTGTPAEGEAPRAIWARAHLRRLEDRYATGEHDLEREIVATSLRHGVLCRFTAFVAVDTRVVADGEPRHRVVQPVEMPSGWDMPAPAMPMAASMPAAFTAAAPAVFNAESEGLTPPGAAPTFGGAAPSVVAGGPPAPMPAPRSAPGRGRSFFRAPSPKMAPPPPIHRSPDAVRPQLADELARLRAASSLPRAERLRYLADLGSRLSALVTYLGGQDRLASLATDLTACETTPGTDVDALWQRAITVLTELTGAGEPDEPGRGHAPRSPFWKRS</sequence>
<evidence type="ECO:0000259" key="2">
    <source>
        <dbReference type="PROSITE" id="PS50234"/>
    </source>
</evidence>
<evidence type="ECO:0000313" key="4">
    <source>
        <dbReference type="EMBL" id="RCG28317.1"/>
    </source>
</evidence>
<dbReference type="Proteomes" id="UP000253094">
    <property type="component" value="Unassembled WGS sequence"/>
</dbReference>
<dbReference type="PANTHER" id="PTHR45737">
    <property type="entry name" value="VON WILLEBRAND FACTOR A DOMAIN-CONTAINING PROTEIN 5A"/>
    <property type="match status" value="1"/>
</dbReference>
<evidence type="ECO:0000256" key="1">
    <source>
        <dbReference type="SAM" id="MobiDB-lite"/>
    </source>
</evidence>
<feature type="domain" description="VIT" evidence="3">
    <location>
        <begin position="17"/>
        <end position="145"/>
    </location>
</feature>
<feature type="region of interest" description="Disordered" evidence="1">
    <location>
        <begin position="791"/>
        <end position="813"/>
    </location>
</feature>
<keyword evidence="5" id="KW-1185">Reference proteome</keyword>
<dbReference type="Gene3D" id="3.40.50.410">
    <property type="entry name" value="von Willebrand factor, type A domain"/>
    <property type="match status" value="1"/>
</dbReference>
<accession>A0A367FF56</accession>
<evidence type="ECO:0000313" key="5">
    <source>
        <dbReference type="Proteomes" id="UP000253094"/>
    </source>
</evidence>